<dbReference type="InterPro" id="IPR045336">
    <property type="entry name" value="MmgE_PrpD_N"/>
</dbReference>
<name>A0ABZ2XMZ6_9RHOB</name>
<sequence length="432" mass="45118">MADSFTTRLADFATAPVTPSGPARQTTVLSALDWLAVGRAGSAEPVSRILRAQATEEGGAPQARLFGGGAAPARMAALVNGTVSHALDYDDTHFAHIGHPSVAVFPAALAMGERQGGAIAGVLEAALVGMEVSIRVGVWLGRGHYQRGFHQTATAGAFGAAVAAGRLAGLDAQAMTQVLGLTATRAAGLKVQFGTMAKPYNAGLAASCGVEAALLVARGFQANPDAMSGEFGFAATHHGAGDIDKALAGLGEHWLFETVSHKFHACCHGLHAALEAARDLDLAAPEIAELSVRTHPRWMSVCNQPMPTTGLGAKFSYGTVLAMRALGYDTARLDSYTDQICADPKVRGLRAMVRVEADDSLSETEAVVTVLRRDGVRREAHHDLAAPMEMTDREARVREKAQNLIGETSARAIWSLLRGGGAVEDLAALVSE</sequence>
<proteinExistence type="inferred from homology"/>
<dbReference type="RefSeq" id="WP_406644686.1">
    <property type="nucleotide sequence ID" value="NZ_CP123584.1"/>
</dbReference>
<dbReference type="EMBL" id="CP123584">
    <property type="protein sequence ID" value="WZK87436.1"/>
    <property type="molecule type" value="Genomic_DNA"/>
</dbReference>
<evidence type="ECO:0000256" key="1">
    <source>
        <dbReference type="ARBA" id="ARBA00006174"/>
    </source>
</evidence>
<comment type="similarity">
    <text evidence="1">Belongs to the PrpD family.</text>
</comment>
<accession>A0ABZ2XMZ6</accession>
<gene>
    <name evidence="4" type="ORF">QEZ52_12505</name>
</gene>
<evidence type="ECO:0000313" key="5">
    <source>
        <dbReference type="Proteomes" id="UP001623232"/>
    </source>
</evidence>
<feature type="domain" description="MmgE/PrpD C-terminal" evidence="3">
    <location>
        <begin position="264"/>
        <end position="406"/>
    </location>
</feature>
<evidence type="ECO:0000313" key="4">
    <source>
        <dbReference type="EMBL" id="WZK87436.1"/>
    </source>
</evidence>
<organism evidence="4 5">
    <name type="scientific">Aliisedimentitalea scapharcae</name>
    <dbReference type="NCBI Taxonomy" id="1524259"/>
    <lineage>
        <taxon>Bacteria</taxon>
        <taxon>Pseudomonadati</taxon>
        <taxon>Pseudomonadota</taxon>
        <taxon>Alphaproteobacteria</taxon>
        <taxon>Rhodobacterales</taxon>
        <taxon>Roseobacteraceae</taxon>
        <taxon>Aliisedimentitalea</taxon>
    </lineage>
</organism>
<dbReference type="InterPro" id="IPR042188">
    <property type="entry name" value="MmgE/PrpD_sf_2"/>
</dbReference>
<dbReference type="Pfam" id="PF19305">
    <property type="entry name" value="MmgE_PrpD_C"/>
    <property type="match status" value="1"/>
</dbReference>
<dbReference type="InterPro" id="IPR045337">
    <property type="entry name" value="MmgE_PrpD_C"/>
</dbReference>
<dbReference type="PANTHER" id="PTHR16943:SF8">
    <property type="entry name" value="2-METHYLCITRATE DEHYDRATASE"/>
    <property type="match status" value="1"/>
</dbReference>
<keyword evidence="5" id="KW-1185">Reference proteome</keyword>
<dbReference type="InterPro" id="IPR036148">
    <property type="entry name" value="MmgE/PrpD_sf"/>
</dbReference>
<dbReference type="SUPFAM" id="SSF103378">
    <property type="entry name" value="2-methylcitrate dehydratase PrpD"/>
    <property type="match status" value="1"/>
</dbReference>
<evidence type="ECO:0000259" key="3">
    <source>
        <dbReference type="Pfam" id="PF19305"/>
    </source>
</evidence>
<feature type="domain" description="MmgE/PrpD N-terminal" evidence="2">
    <location>
        <begin position="9"/>
        <end position="242"/>
    </location>
</feature>
<evidence type="ECO:0000259" key="2">
    <source>
        <dbReference type="Pfam" id="PF03972"/>
    </source>
</evidence>
<dbReference type="InterPro" id="IPR042183">
    <property type="entry name" value="MmgE/PrpD_sf_1"/>
</dbReference>
<dbReference type="InterPro" id="IPR005656">
    <property type="entry name" value="MmgE_PrpD"/>
</dbReference>
<dbReference type="PANTHER" id="PTHR16943">
    <property type="entry name" value="2-METHYLCITRATE DEHYDRATASE-RELATED"/>
    <property type="match status" value="1"/>
</dbReference>
<dbReference type="Proteomes" id="UP001623232">
    <property type="component" value="Chromosome"/>
</dbReference>
<dbReference type="Gene3D" id="1.10.4100.10">
    <property type="entry name" value="2-methylcitrate dehydratase PrpD"/>
    <property type="match status" value="1"/>
</dbReference>
<reference evidence="4 5" key="1">
    <citation type="submission" date="2023-04" db="EMBL/GenBank/DDBJ databases">
        <title>Complete genome sequence of Alisedimentitalea scapharcae.</title>
        <authorList>
            <person name="Rong J.-C."/>
            <person name="Yi M.-L."/>
            <person name="Zhao Q."/>
        </authorList>
    </citation>
    <scope>NUCLEOTIDE SEQUENCE [LARGE SCALE GENOMIC DNA]</scope>
    <source>
        <strain evidence="4 5">KCTC 42119</strain>
    </source>
</reference>
<protein>
    <submittedName>
        <fullName evidence="4">MmgE/PrpD family protein</fullName>
    </submittedName>
</protein>
<dbReference type="Pfam" id="PF03972">
    <property type="entry name" value="MmgE_PrpD_N"/>
    <property type="match status" value="1"/>
</dbReference>
<dbReference type="Gene3D" id="3.30.1330.120">
    <property type="entry name" value="2-methylcitrate dehydratase PrpD"/>
    <property type="match status" value="1"/>
</dbReference>